<gene>
    <name evidence="11" type="ORF">HF861_10025</name>
    <name evidence="10" type="ORF">PND82_02475</name>
</gene>
<evidence type="ECO:0000313" key="10">
    <source>
        <dbReference type="EMBL" id="MDB7981683.1"/>
    </source>
</evidence>
<organism evidence="11 12">
    <name type="scientific">Faecalicoccus pleomorphus</name>
    <dbReference type="NCBI Taxonomy" id="1323"/>
    <lineage>
        <taxon>Bacteria</taxon>
        <taxon>Bacillati</taxon>
        <taxon>Bacillota</taxon>
        <taxon>Erysipelotrichia</taxon>
        <taxon>Erysipelotrichales</taxon>
        <taxon>Erysipelotrichaceae</taxon>
        <taxon>Faecalicoccus</taxon>
    </lineage>
</organism>
<dbReference type="GO" id="GO:0009401">
    <property type="term" value="P:phosphoenolpyruvate-dependent sugar phosphotransferase system"/>
    <property type="evidence" value="ECO:0007669"/>
    <property type="project" value="UniProtKB-KW"/>
</dbReference>
<feature type="transmembrane region" description="Helical" evidence="9">
    <location>
        <begin position="6"/>
        <end position="27"/>
    </location>
</feature>
<dbReference type="RefSeq" id="WP_168966358.1">
    <property type="nucleotide sequence ID" value="NZ_JABAFR010000028.1"/>
</dbReference>
<protein>
    <submittedName>
        <fullName evidence="11">PTS sugar transporter subunit IIC</fullName>
    </submittedName>
</protein>
<dbReference type="InterPro" id="IPR004700">
    <property type="entry name" value="PTS_IIC_man"/>
</dbReference>
<proteinExistence type="predicted"/>
<evidence type="ECO:0000256" key="4">
    <source>
        <dbReference type="ARBA" id="ARBA00022597"/>
    </source>
</evidence>
<accession>A0A7X9NJ43</accession>
<evidence type="ECO:0000256" key="2">
    <source>
        <dbReference type="ARBA" id="ARBA00022448"/>
    </source>
</evidence>
<keyword evidence="5" id="KW-0598">Phosphotransferase system</keyword>
<dbReference type="InterPro" id="IPR050303">
    <property type="entry name" value="GatZ_KbaZ_carbometab"/>
</dbReference>
<keyword evidence="8 9" id="KW-0472">Membrane</keyword>
<evidence type="ECO:0000256" key="3">
    <source>
        <dbReference type="ARBA" id="ARBA00022475"/>
    </source>
</evidence>
<comment type="subcellular location">
    <subcellularLocation>
        <location evidence="1">Cell membrane</location>
        <topology evidence="1">Multi-pass membrane protein</topology>
    </subcellularLocation>
</comment>
<keyword evidence="4 11" id="KW-0762">Sugar transport</keyword>
<keyword evidence="6 9" id="KW-0812">Transmembrane</keyword>
<keyword evidence="2" id="KW-0813">Transport</keyword>
<comment type="caution">
    <text evidence="11">The sequence shown here is derived from an EMBL/GenBank/DDBJ whole genome shotgun (WGS) entry which is preliminary data.</text>
</comment>
<evidence type="ECO:0000313" key="11">
    <source>
        <dbReference type="EMBL" id="NME45207.1"/>
    </source>
</evidence>
<evidence type="ECO:0000256" key="9">
    <source>
        <dbReference type="SAM" id="Phobius"/>
    </source>
</evidence>
<dbReference type="PANTHER" id="PTHR32502:SF8">
    <property type="entry name" value="N-ACETYLGALACTOSAMINE PERMEASE IIC COMPONENT 1"/>
    <property type="match status" value="1"/>
</dbReference>
<sequence length="258" mass="27543">MSDNLLIQSLLITLVAFIAYMHCYWGSTMNNRPIIVAPMVGLVLGDITTGIIVGATLELIFLGAVPIGASNPPDITSGSIIGTAFVILTGQEVGSAVALAVPVATLVLLFDNLQMMFLLTWSTHLADKYAKEGDYKKVEWVARLSGIGNKVVLSVVVGIAFYLGVPVIKDVLAVIPEFITDGMNVAAGLLPAVGFAMLARMILTKELSPFLLAGFLLAAYVQVPVFGVALTGLVIASLTYFSDMKKQKEQVFIDDNEF</sequence>
<dbReference type="PROSITE" id="PS51106">
    <property type="entry name" value="PTS_EIIC_TYPE_4"/>
    <property type="match status" value="1"/>
</dbReference>
<dbReference type="AlphaFoldDB" id="A0A7X9NJ43"/>
<dbReference type="Proteomes" id="UP001212981">
    <property type="component" value="Unassembled WGS sequence"/>
</dbReference>
<evidence type="ECO:0000256" key="5">
    <source>
        <dbReference type="ARBA" id="ARBA00022683"/>
    </source>
</evidence>
<dbReference type="EMBL" id="JAQLXO010000001">
    <property type="protein sequence ID" value="MDB7981683.1"/>
    <property type="molecule type" value="Genomic_DNA"/>
</dbReference>
<dbReference type="PANTHER" id="PTHR32502">
    <property type="entry name" value="N-ACETYLGALACTOSAMINE PERMEASE II COMPONENT-RELATED"/>
    <property type="match status" value="1"/>
</dbReference>
<evidence type="ECO:0000256" key="8">
    <source>
        <dbReference type="ARBA" id="ARBA00023136"/>
    </source>
</evidence>
<feature type="transmembrane region" description="Helical" evidence="9">
    <location>
        <begin position="39"/>
        <end position="64"/>
    </location>
</feature>
<name>A0A7X9NJ43_9FIRM</name>
<feature type="transmembrane region" description="Helical" evidence="9">
    <location>
        <begin position="96"/>
        <end position="119"/>
    </location>
</feature>
<dbReference type="EMBL" id="JABAFR010000028">
    <property type="protein sequence ID" value="NME45207.1"/>
    <property type="molecule type" value="Genomic_DNA"/>
</dbReference>
<reference evidence="10" key="2">
    <citation type="submission" date="2023-01" db="EMBL/GenBank/DDBJ databases">
        <title>Human gut microbiome strain richness.</title>
        <authorList>
            <person name="Chen-Liaw A."/>
        </authorList>
    </citation>
    <scope>NUCLEOTIDE SEQUENCE</scope>
    <source>
        <strain evidence="10">D8_m1001271B151109d0_201107</strain>
    </source>
</reference>
<evidence type="ECO:0000256" key="7">
    <source>
        <dbReference type="ARBA" id="ARBA00022989"/>
    </source>
</evidence>
<keyword evidence="3" id="KW-1003">Cell membrane</keyword>
<feature type="transmembrane region" description="Helical" evidence="9">
    <location>
        <begin position="210"/>
        <end position="236"/>
    </location>
</feature>
<keyword evidence="7 9" id="KW-1133">Transmembrane helix</keyword>
<feature type="transmembrane region" description="Helical" evidence="9">
    <location>
        <begin position="185"/>
        <end position="203"/>
    </location>
</feature>
<feature type="transmembrane region" description="Helical" evidence="9">
    <location>
        <begin position="140"/>
        <end position="165"/>
    </location>
</feature>
<reference evidence="11 12" key="1">
    <citation type="submission" date="2020-04" db="EMBL/GenBank/DDBJ databases">
        <authorList>
            <person name="Hitch T.C.A."/>
            <person name="Wylensek D."/>
            <person name="Clavel T."/>
        </authorList>
    </citation>
    <scope>NUCLEOTIDE SEQUENCE [LARGE SCALE GENOMIC DNA]</scope>
    <source>
        <strain evidence="11 12">BSM-383-APC-22F</strain>
    </source>
</reference>
<dbReference type="GO" id="GO:0005886">
    <property type="term" value="C:plasma membrane"/>
    <property type="evidence" value="ECO:0007669"/>
    <property type="project" value="UniProtKB-SubCell"/>
</dbReference>
<dbReference type="Pfam" id="PF03609">
    <property type="entry name" value="EII-Sor"/>
    <property type="match status" value="1"/>
</dbReference>
<dbReference type="Proteomes" id="UP000540014">
    <property type="component" value="Unassembled WGS sequence"/>
</dbReference>
<evidence type="ECO:0000256" key="6">
    <source>
        <dbReference type="ARBA" id="ARBA00022692"/>
    </source>
</evidence>
<evidence type="ECO:0000256" key="1">
    <source>
        <dbReference type="ARBA" id="ARBA00004651"/>
    </source>
</evidence>
<evidence type="ECO:0000313" key="12">
    <source>
        <dbReference type="Proteomes" id="UP000540014"/>
    </source>
</evidence>